<sequence length="41" mass="4952">MRAHTQDLQLPELQIEREMWYISVKANTMSCTFFNKLHPDK</sequence>
<accession>A0A0F3NG14</accession>
<evidence type="ECO:0000313" key="1">
    <source>
        <dbReference type="EMBL" id="KJV66696.1"/>
    </source>
</evidence>
<name>A0A0F3NG14_ANAPH</name>
<dbReference type="EMBL" id="LANW01000001">
    <property type="protein sequence ID" value="KJV66696.1"/>
    <property type="molecule type" value="Genomic_DNA"/>
</dbReference>
<reference evidence="1 2" key="1">
    <citation type="submission" date="2015-01" db="EMBL/GenBank/DDBJ databases">
        <title>Genome Sequencing of Rickettsiales.</title>
        <authorList>
            <person name="Daugherty S.C."/>
            <person name="Su Q."/>
            <person name="Abolude K."/>
            <person name="Beier-Sexton M."/>
            <person name="Carlyon J.A."/>
            <person name="Carter R."/>
            <person name="Day N.P."/>
            <person name="Dumler S.J."/>
            <person name="Dyachenko V."/>
            <person name="Godinez A."/>
            <person name="Kurtti T.J."/>
            <person name="Lichay M."/>
            <person name="Mullins K.E."/>
            <person name="Ott S."/>
            <person name="Pappas-Brown V."/>
            <person name="Paris D.H."/>
            <person name="Patel P."/>
            <person name="Richards A.L."/>
            <person name="Sadzewicz L."/>
            <person name="Sears K."/>
            <person name="Seidman D."/>
            <person name="Sengamalay N."/>
            <person name="Stenos J."/>
            <person name="Tallon L.J."/>
            <person name="Vincent G."/>
            <person name="Fraser C.M."/>
            <person name="Munderloh U."/>
            <person name="Dunning-Hotopp J.C."/>
        </authorList>
    </citation>
    <scope>NUCLEOTIDE SEQUENCE [LARGE SCALE GENOMIC DNA]</scope>
    <source>
        <strain evidence="1 2">ApNP</strain>
    </source>
</reference>
<comment type="caution">
    <text evidence="1">The sequence shown here is derived from an EMBL/GenBank/DDBJ whole genome shotgun (WGS) entry which is preliminary data.</text>
</comment>
<organism evidence="1 2">
    <name type="scientific">Anaplasma phagocytophilum str. ApNP</name>
    <dbReference type="NCBI Taxonomy" id="1359153"/>
    <lineage>
        <taxon>Bacteria</taxon>
        <taxon>Pseudomonadati</taxon>
        <taxon>Pseudomonadota</taxon>
        <taxon>Alphaproteobacteria</taxon>
        <taxon>Rickettsiales</taxon>
        <taxon>Anaplasmataceae</taxon>
        <taxon>Anaplasma</taxon>
        <taxon>phagocytophilum group</taxon>
    </lineage>
</organism>
<protein>
    <submittedName>
        <fullName evidence="1">Uncharacterized protein</fullName>
    </submittedName>
</protein>
<gene>
    <name evidence="1" type="ORF">APHNP_0646</name>
</gene>
<dbReference type="PATRIC" id="fig|1359153.3.peg.658"/>
<proteinExistence type="predicted"/>
<dbReference type="Proteomes" id="UP000033385">
    <property type="component" value="Unassembled WGS sequence"/>
</dbReference>
<dbReference type="AlphaFoldDB" id="A0A0F3NG14"/>
<evidence type="ECO:0000313" key="2">
    <source>
        <dbReference type="Proteomes" id="UP000033385"/>
    </source>
</evidence>